<comment type="caution">
    <text evidence="3">The sequence shown here is derived from an EMBL/GenBank/DDBJ whole genome shotgun (WGS) entry which is preliminary data.</text>
</comment>
<proteinExistence type="predicted"/>
<evidence type="ECO:0008006" key="5">
    <source>
        <dbReference type="Google" id="ProtNLM"/>
    </source>
</evidence>
<dbReference type="SUPFAM" id="SSF48452">
    <property type="entry name" value="TPR-like"/>
    <property type="match status" value="2"/>
</dbReference>
<dbReference type="InterPro" id="IPR011990">
    <property type="entry name" value="TPR-like_helical_dom_sf"/>
</dbReference>
<dbReference type="AlphaFoldDB" id="A0A918VG74"/>
<evidence type="ECO:0000256" key="2">
    <source>
        <dbReference type="SAM" id="SignalP"/>
    </source>
</evidence>
<accession>A0A918VG74</accession>
<protein>
    <recommendedName>
        <fullName evidence="5">Tetratricopeptide repeat protein</fullName>
    </recommendedName>
</protein>
<organism evidence="3 4">
    <name type="scientific">Novosphingobium arvoryzae</name>
    <dbReference type="NCBI Taxonomy" id="1256514"/>
    <lineage>
        <taxon>Bacteria</taxon>
        <taxon>Pseudomonadati</taxon>
        <taxon>Pseudomonadota</taxon>
        <taxon>Alphaproteobacteria</taxon>
        <taxon>Sphingomonadales</taxon>
        <taxon>Sphingomonadaceae</taxon>
        <taxon>Novosphingobium</taxon>
    </lineage>
</organism>
<gene>
    <name evidence="3" type="ORF">GCM10011617_13100</name>
</gene>
<feature type="repeat" description="TPR" evidence="1">
    <location>
        <begin position="164"/>
        <end position="197"/>
    </location>
</feature>
<dbReference type="InterPro" id="IPR019734">
    <property type="entry name" value="TPR_rpt"/>
</dbReference>
<dbReference type="Gene3D" id="1.25.40.10">
    <property type="entry name" value="Tetratricopeptide repeat domain"/>
    <property type="match status" value="2"/>
</dbReference>
<dbReference type="SMART" id="SM00028">
    <property type="entry name" value="TPR"/>
    <property type="match status" value="4"/>
</dbReference>
<dbReference type="Pfam" id="PF13432">
    <property type="entry name" value="TPR_16"/>
    <property type="match status" value="1"/>
</dbReference>
<feature type="repeat" description="TPR" evidence="1">
    <location>
        <begin position="130"/>
        <end position="163"/>
    </location>
</feature>
<reference evidence="3" key="2">
    <citation type="submission" date="2020-09" db="EMBL/GenBank/DDBJ databases">
        <authorList>
            <person name="Sun Q."/>
            <person name="Kim S."/>
        </authorList>
    </citation>
    <scope>NUCLEOTIDE SEQUENCE</scope>
    <source>
        <strain evidence="3">KCTC 32422</strain>
    </source>
</reference>
<dbReference type="Proteomes" id="UP000634139">
    <property type="component" value="Unassembled WGS sequence"/>
</dbReference>
<name>A0A918VG74_9SPHN</name>
<evidence type="ECO:0000313" key="4">
    <source>
        <dbReference type="Proteomes" id="UP000634139"/>
    </source>
</evidence>
<reference evidence="3" key="1">
    <citation type="journal article" date="2014" name="Int. J. Syst. Evol. Microbiol.">
        <title>Complete genome sequence of Corynebacterium casei LMG S-19264T (=DSM 44701T), isolated from a smear-ripened cheese.</title>
        <authorList>
            <consortium name="US DOE Joint Genome Institute (JGI-PGF)"/>
            <person name="Walter F."/>
            <person name="Albersmeier A."/>
            <person name="Kalinowski J."/>
            <person name="Ruckert C."/>
        </authorList>
    </citation>
    <scope>NUCLEOTIDE SEQUENCE</scope>
    <source>
        <strain evidence="3">KCTC 32422</strain>
    </source>
</reference>
<keyword evidence="1" id="KW-0802">TPR repeat</keyword>
<sequence length="607" mass="64773">MRLARFLTVLGLAAVLIAAPLAALPDVQQGPINAARSALQKGDGIAAEAALRNAIKAGAPRAAIAAWMGEAFLYQGELLKAREWLGPGQFTPESAGRGWRALGRLERLEGNLPAAGKAYDRALSYTPRDAQLWVDIGRLRYLGGEQIQAVDAAERALVAEPDNVRALEFRAQLLRDQSGWAAALPLFERALELAPEDLSLLSGYAATLGELGRTTEMLAVTRKMIEVAPKHPYAFYLQAVLAARAGKIDLARNLLARTGDRLQAMPAGLELQGLLELEAGNANVAAGLLEPLAQRQGANQKLQLLLARALYEAGDYGKLHERYDALAARPDAPAYLLVLLARAHEEQGNRAAAAPLLDRAAAATIPALMPIPERDPIGVLALRWNSAPGVPETAVPYVRSLLAARDMRGAVAVAERFRQLHPGSSEALALWGDVALASGQAGAALQAYDQSAQVRFPETLLLRMGEAFDKAGRGRDAMIVTANYLAAFPGSRLAARMAASHRAFTGDWAGARALLENLRQRGGNRDVRLLADLSLAQLRTDDVKAARESAERAYALQRGSGVAAQALGMALAAAGEEPQRARDLLDKARRIGGDNPLLAEARTQLAK</sequence>
<dbReference type="EMBL" id="BMZD01000003">
    <property type="protein sequence ID" value="GGZ94679.1"/>
    <property type="molecule type" value="Genomic_DNA"/>
</dbReference>
<feature type="repeat" description="TPR" evidence="1">
    <location>
        <begin position="96"/>
        <end position="129"/>
    </location>
</feature>
<dbReference type="PROSITE" id="PS50005">
    <property type="entry name" value="TPR"/>
    <property type="match status" value="3"/>
</dbReference>
<keyword evidence="2" id="KW-0732">Signal</keyword>
<dbReference type="RefSeq" id="WP_189539718.1">
    <property type="nucleotide sequence ID" value="NZ_BMZD01000003.1"/>
</dbReference>
<feature type="signal peptide" evidence="2">
    <location>
        <begin position="1"/>
        <end position="18"/>
    </location>
</feature>
<evidence type="ECO:0000256" key="1">
    <source>
        <dbReference type="PROSITE-ProRule" id="PRU00339"/>
    </source>
</evidence>
<evidence type="ECO:0000313" key="3">
    <source>
        <dbReference type="EMBL" id="GGZ94679.1"/>
    </source>
</evidence>
<dbReference type="PANTHER" id="PTHR12558">
    <property type="entry name" value="CELL DIVISION CYCLE 16,23,27"/>
    <property type="match status" value="1"/>
</dbReference>
<keyword evidence="4" id="KW-1185">Reference proteome</keyword>
<feature type="chain" id="PRO_5036927774" description="Tetratricopeptide repeat protein" evidence="2">
    <location>
        <begin position="19"/>
        <end position="607"/>
    </location>
</feature>
<dbReference type="PANTHER" id="PTHR12558:SF33">
    <property type="entry name" value="BLL7664 PROTEIN"/>
    <property type="match status" value="1"/>
</dbReference>